<accession>A0A6B9G8A5</accession>
<gene>
    <name evidence="1" type="ORF">CUN67_08895</name>
</gene>
<dbReference type="AlphaFoldDB" id="A0A6B9G8A5"/>
<reference evidence="1 2" key="1">
    <citation type="submission" date="2017-11" db="EMBL/GenBank/DDBJ databases">
        <title>Genome sequence of Pantoea cypripedii NE1.</title>
        <authorList>
            <person name="Nascimento F.X."/>
        </authorList>
    </citation>
    <scope>NUCLEOTIDE SEQUENCE [LARGE SCALE GENOMIC DNA]</scope>
    <source>
        <strain evidence="1 2">NE1</strain>
    </source>
</reference>
<evidence type="ECO:0000313" key="1">
    <source>
        <dbReference type="EMBL" id="QGY29039.1"/>
    </source>
</evidence>
<dbReference type="RefSeq" id="WP_208714910.1">
    <property type="nucleotide sequence ID" value="NZ_CP024768.1"/>
</dbReference>
<dbReference type="Proteomes" id="UP000502005">
    <property type="component" value="Chromosome"/>
</dbReference>
<organism evidence="1 2">
    <name type="scientific">Pantoea cypripedii</name>
    <name type="common">Pectobacterium cypripedii</name>
    <name type="synonym">Erwinia cypripedii</name>
    <dbReference type="NCBI Taxonomy" id="55209"/>
    <lineage>
        <taxon>Bacteria</taxon>
        <taxon>Pseudomonadati</taxon>
        <taxon>Pseudomonadota</taxon>
        <taxon>Gammaproteobacteria</taxon>
        <taxon>Enterobacterales</taxon>
        <taxon>Erwiniaceae</taxon>
        <taxon>Pantoea</taxon>
    </lineage>
</organism>
<evidence type="ECO:0000313" key="2">
    <source>
        <dbReference type="Proteomes" id="UP000502005"/>
    </source>
</evidence>
<dbReference type="EMBL" id="CP024768">
    <property type="protein sequence ID" value="QGY29039.1"/>
    <property type="molecule type" value="Genomic_DNA"/>
</dbReference>
<name>A0A6B9G8A5_PANCY</name>
<sequence>MADIEMITEKEAMQKIQVTSRTTMRNYVNHYAFPKPVTNRPKKYLLAEVEKWILNGGVNQR</sequence>
<protein>
    <submittedName>
        <fullName evidence="1">AlpA family transcriptional regulator</fullName>
    </submittedName>
</protein>
<proteinExistence type="predicted"/>